<keyword evidence="4" id="KW-1185">Reference proteome</keyword>
<organism evidence="3 4">
    <name type="scientific">Tilletia controversa</name>
    <name type="common">dwarf bunt fungus</name>
    <dbReference type="NCBI Taxonomy" id="13291"/>
    <lineage>
        <taxon>Eukaryota</taxon>
        <taxon>Fungi</taxon>
        <taxon>Dikarya</taxon>
        <taxon>Basidiomycota</taxon>
        <taxon>Ustilaginomycotina</taxon>
        <taxon>Exobasidiomycetes</taxon>
        <taxon>Tilletiales</taxon>
        <taxon>Tilletiaceae</taxon>
        <taxon>Tilletia</taxon>
    </lineage>
</organism>
<sequence>MFFPRILLIVPFLLLATLANSASPSNGQGPSPPPENRPILPGVPAADYWTGEHQRLTQKFNGIFTQVEAAGFHQWNLLTAAQRARVQKLLDEANGVRLQVQEAARMVELFRGPR</sequence>
<feature type="signal peptide" evidence="2">
    <location>
        <begin position="1"/>
        <end position="21"/>
    </location>
</feature>
<evidence type="ECO:0000256" key="1">
    <source>
        <dbReference type="SAM" id="MobiDB-lite"/>
    </source>
</evidence>
<protein>
    <submittedName>
        <fullName evidence="3">Uncharacterized protein</fullName>
    </submittedName>
</protein>
<evidence type="ECO:0000313" key="3">
    <source>
        <dbReference type="EMBL" id="KAE8253992.1"/>
    </source>
</evidence>
<reference evidence="3" key="1">
    <citation type="submission" date="2016-04" db="EMBL/GenBank/DDBJ databases">
        <authorList>
            <person name="Nguyen H.D."/>
            <person name="Samba Siva P."/>
            <person name="Cullis J."/>
            <person name="Levesque C.A."/>
            <person name="Hambleton S."/>
        </authorList>
    </citation>
    <scope>NUCLEOTIDE SEQUENCE</scope>
    <source>
        <strain evidence="3">DAOMC 236426</strain>
    </source>
</reference>
<dbReference type="EMBL" id="LWDE02000068">
    <property type="protein sequence ID" value="KAE8253992.1"/>
    <property type="molecule type" value="Genomic_DNA"/>
</dbReference>
<proteinExistence type="predicted"/>
<feature type="region of interest" description="Disordered" evidence="1">
    <location>
        <begin position="22"/>
        <end position="45"/>
    </location>
</feature>
<comment type="caution">
    <text evidence="3">The sequence shown here is derived from an EMBL/GenBank/DDBJ whole genome shotgun (WGS) entry which is preliminary data.</text>
</comment>
<reference evidence="3" key="2">
    <citation type="journal article" date="2019" name="IMA Fungus">
        <title>Genome sequencing and comparison of five Tilletia species to identify candidate genes for the detection of regulated species infecting wheat.</title>
        <authorList>
            <person name="Nguyen H.D.T."/>
            <person name="Sultana T."/>
            <person name="Kesanakurti P."/>
            <person name="Hambleton S."/>
        </authorList>
    </citation>
    <scope>NUCLEOTIDE SEQUENCE</scope>
    <source>
        <strain evidence="3">DAOMC 236426</strain>
    </source>
</reference>
<accession>A0A8X7MY23</accession>
<gene>
    <name evidence="3" type="ORF">A4X06_0g1120</name>
</gene>
<evidence type="ECO:0000256" key="2">
    <source>
        <dbReference type="SAM" id="SignalP"/>
    </source>
</evidence>
<keyword evidence="2" id="KW-0732">Signal</keyword>
<dbReference type="Proteomes" id="UP000077684">
    <property type="component" value="Unassembled WGS sequence"/>
</dbReference>
<name>A0A8X7MY23_9BASI</name>
<evidence type="ECO:0000313" key="4">
    <source>
        <dbReference type="Proteomes" id="UP000077684"/>
    </source>
</evidence>
<feature type="chain" id="PRO_5036496731" evidence="2">
    <location>
        <begin position="22"/>
        <end position="114"/>
    </location>
</feature>
<dbReference type="AlphaFoldDB" id="A0A8X7MY23"/>